<organism evidence="2 3">
    <name type="scientific">Monilinia vaccinii-corymbosi</name>
    <dbReference type="NCBI Taxonomy" id="61207"/>
    <lineage>
        <taxon>Eukaryota</taxon>
        <taxon>Fungi</taxon>
        <taxon>Dikarya</taxon>
        <taxon>Ascomycota</taxon>
        <taxon>Pezizomycotina</taxon>
        <taxon>Leotiomycetes</taxon>
        <taxon>Helotiales</taxon>
        <taxon>Sclerotiniaceae</taxon>
        <taxon>Monilinia</taxon>
    </lineage>
</organism>
<evidence type="ECO:0000313" key="2">
    <source>
        <dbReference type="EMBL" id="QSZ33192.1"/>
    </source>
</evidence>
<dbReference type="OrthoDB" id="3512539at2759"/>
<dbReference type="AlphaFoldDB" id="A0A8A3PDE2"/>
<feature type="region of interest" description="Disordered" evidence="1">
    <location>
        <begin position="1"/>
        <end position="23"/>
    </location>
</feature>
<protein>
    <submittedName>
        <fullName evidence="2">Uncharacterized protein</fullName>
    </submittedName>
</protein>
<proteinExistence type="predicted"/>
<accession>A0A8A3PDE2</accession>
<evidence type="ECO:0000313" key="3">
    <source>
        <dbReference type="Proteomes" id="UP000672032"/>
    </source>
</evidence>
<sequence>MEENVVLKRKDRMAPNSNDESDTDNAKLCKIMKVTNSTCVVKTTYAEKLYLEMQELSHNVDRQFGKLADIDKSTLDALHDHRRLALQNEDNFKKDFPFGSSGLMHEFYKANAQNHIIDDLEKARKEQVLLFTRCRQNLAEMRRSFETDYPDFKPRDGHYSITRRIPAPATLYSDYFLTVWTTVWTLNPEKRRYEPRRNQQVINIGRQMWVNMAFHKQVVYVEMKRGDVKDGL</sequence>
<dbReference type="EMBL" id="CP063407">
    <property type="protein sequence ID" value="QSZ33192.1"/>
    <property type="molecule type" value="Genomic_DNA"/>
</dbReference>
<dbReference type="Proteomes" id="UP000672032">
    <property type="component" value="Chromosome 3"/>
</dbReference>
<evidence type="ECO:0000256" key="1">
    <source>
        <dbReference type="SAM" id="MobiDB-lite"/>
    </source>
</evidence>
<name>A0A8A3PDE2_9HELO</name>
<gene>
    <name evidence="2" type="ORF">DSL72_002778</name>
</gene>
<keyword evidence="3" id="KW-1185">Reference proteome</keyword>
<reference evidence="2" key="1">
    <citation type="submission" date="2020-10" db="EMBL/GenBank/DDBJ databases">
        <title>Genome Sequence of Monilinia vaccinii-corymbosi Sheds Light on Mummy Berry Disease Infection of Blueberry and Mating Type.</title>
        <authorList>
            <person name="Yow A.G."/>
            <person name="Zhang Y."/>
            <person name="Bansal K."/>
            <person name="Eacker S.M."/>
            <person name="Sullivan S."/>
            <person name="Liachko I."/>
            <person name="Cubeta M.A."/>
            <person name="Rollins J.A."/>
            <person name="Ashrafi H."/>
        </authorList>
    </citation>
    <scope>NUCLEOTIDE SEQUENCE</scope>
    <source>
        <strain evidence="2">RL-1</strain>
    </source>
</reference>